<accession>A0A839HSP0</accession>
<keyword evidence="1" id="KW-0472">Membrane</keyword>
<organism evidence="2 3">
    <name type="scientific">Aquariibacter albus</name>
    <dbReference type="NCBI Taxonomy" id="2759899"/>
    <lineage>
        <taxon>Bacteria</taxon>
        <taxon>Pseudomonadati</taxon>
        <taxon>Pseudomonadota</taxon>
        <taxon>Betaproteobacteria</taxon>
        <taxon>Burkholderiales</taxon>
        <taxon>Sphaerotilaceae</taxon>
        <taxon>Aquariibacter</taxon>
    </lineage>
</organism>
<keyword evidence="3" id="KW-1185">Reference proteome</keyword>
<evidence type="ECO:0000313" key="3">
    <source>
        <dbReference type="Proteomes" id="UP000586093"/>
    </source>
</evidence>
<sequence>MPPSAPTPPAAPAAPPPTLSDDLRSVLARAAGGPMTVAGIVDVLKDRGFNILIIFMALPFCQPVTPPGMSTPFGLVMLLLGLRIALRQPPWLPARLMQVEVGFATLQKVIQIGLKVAGWLEKLVHPRLGGLVRPALMQRVNGLAIVISAAVFMLPLPIPLSNTFPAWAILLVALGMIEEDGAAVIAGYLVSLVGMVYIGGVFWLGAEGLSRLFG</sequence>
<keyword evidence="1" id="KW-0812">Transmembrane</keyword>
<protein>
    <submittedName>
        <fullName evidence="2">Exopolysaccharide biosynthesis protein</fullName>
    </submittedName>
</protein>
<dbReference type="InterPro" id="IPR010331">
    <property type="entry name" value="ExoD"/>
</dbReference>
<feature type="transmembrane region" description="Helical" evidence="1">
    <location>
        <begin position="140"/>
        <end position="161"/>
    </location>
</feature>
<dbReference type="AlphaFoldDB" id="A0A839HSP0"/>
<dbReference type="PANTHER" id="PTHR41795">
    <property type="entry name" value="EXOPOLYSACCHARIDE SYNTHESIS PROTEIN"/>
    <property type="match status" value="1"/>
</dbReference>
<proteinExistence type="predicted"/>
<reference evidence="2 3" key="1">
    <citation type="submission" date="2020-08" db="EMBL/GenBank/DDBJ databases">
        <title>Aquariorum lacteus gen. nov., sp. nov., a new member of the family Comamonadaceae, isolated from freshwater aquarium.</title>
        <authorList>
            <person name="Chun S.-J."/>
        </authorList>
    </citation>
    <scope>NUCLEOTIDE SEQUENCE [LARGE SCALE GENOMIC DNA]</scope>
    <source>
        <strain evidence="2 3">SJAQ100</strain>
    </source>
</reference>
<feature type="transmembrane region" description="Helical" evidence="1">
    <location>
        <begin position="69"/>
        <end position="86"/>
    </location>
</feature>
<evidence type="ECO:0000256" key="1">
    <source>
        <dbReference type="SAM" id="Phobius"/>
    </source>
</evidence>
<dbReference type="Pfam" id="PF06055">
    <property type="entry name" value="ExoD"/>
    <property type="match status" value="1"/>
</dbReference>
<name>A0A839HSP0_9BURK</name>
<dbReference type="Proteomes" id="UP000586093">
    <property type="component" value="Unassembled WGS sequence"/>
</dbReference>
<feature type="transmembrane region" description="Helical" evidence="1">
    <location>
        <begin position="181"/>
        <end position="204"/>
    </location>
</feature>
<dbReference type="PANTHER" id="PTHR41795:SF1">
    <property type="entry name" value="EXOPOLYSACCHARIDE SYNTHESIS PROTEIN"/>
    <property type="match status" value="1"/>
</dbReference>
<keyword evidence="1" id="KW-1133">Transmembrane helix</keyword>
<dbReference type="RefSeq" id="WP_182664224.1">
    <property type="nucleotide sequence ID" value="NZ_JACIVI010000003.1"/>
</dbReference>
<gene>
    <name evidence="2" type="ORF">H4F90_10340</name>
</gene>
<dbReference type="EMBL" id="JACIVI010000003">
    <property type="protein sequence ID" value="MBB1162379.1"/>
    <property type="molecule type" value="Genomic_DNA"/>
</dbReference>
<evidence type="ECO:0000313" key="2">
    <source>
        <dbReference type="EMBL" id="MBB1162379.1"/>
    </source>
</evidence>
<comment type="caution">
    <text evidence="2">The sequence shown here is derived from an EMBL/GenBank/DDBJ whole genome shotgun (WGS) entry which is preliminary data.</text>
</comment>
<dbReference type="PIRSF" id="PIRSF033239">
    <property type="entry name" value="ExoD"/>
    <property type="match status" value="1"/>
</dbReference>